<evidence type="ECO:0000256" key="6">
    <source>
        <dbReference type="ARBA" id="ARBA00023136"/>
    </source>
</evidence>
<dbReference type="GO" id="GO:0005886">
    <property type="term" value="C:plasma membrane"/>
    <property type="evidence" value="ECO:0007669"/>
    <property type="project" value="UniProtKB-SubCell"/>
</dbReference>
<accession>A0A517DSY0</accession>
<sequence>MIGSTIWFLIIGAVAGWAAGKIMRGHGFGIWVDVIVGVAGAFIGGFALSLLGFNTYGIIGQLITSIIGAVILLWFIRLFSGNQANT</sequence>
<keyword evidence="6 7" id="KW-0472">Membrane</keyword>
<dbReference type="PANTHER" id="PTHR33884">
    <property type="entry name" value="UPF0410 PROTEIN YMGE"/>
    <property type="match status" value="1"/>
</dbReference>
<dbReference type="InterPro" id="IPR007341">
    <property type="entry name" value="Transgly_assoc"/>
</dbReference>
<gene>
    <name evidence="8" type="ORF">SPTER_17910</name>
</gene>
<name>A0A517DSY0_9FIRM</name>
<evidence type="ECO:0000256" key="4">
    <source>
        <dbReference type="ARBA" id="ARBA00022692"/>
    </source>
</evidence>
<evidence type="ECO:0000256" key="2">
    <source>
        <dbReference type="ARBA" id="ARBA00011006"/>
    </source>
</evidence>
<comment type="similarity">
    <text evidence="2">Belongs to the UPF0410 family.</text>
</comment>
<comment type="subcellular location">
    <subcellularLocation>
        <location evidence="1">Cell membrane</location>
        <topology evidence="1">Multi-pass membrane protein</topology>
    </subcellularLocation>
</comment>
<evidence type="ECO:0000256" key="7">
    <source>
        <dbReference type="SAM" id="Phobius"/>
    </source>
</evidence>
<dbReference type="PANTHER" id="PTHR33884:SF3">
    <property type="entry name" value="UPF0410 PROTEIN YMGE"/>
    <property type="match status" value="1"/>
</dbReference>
<keyword evidence="5 7" id="KW-1133">Transmembrane helix</keyword>
<evidence type="ECO:0000256" key="3">
    <source>
        <dbReference type="ARBA" id="ARBA00022475"/>
    </source>
</evidence>
<dbReference type="Proteomes" id="UP000320776">
    <property type="component" value="Chromosome"/>
</dbReference>
<evidence type="ECO:0000256" key="1">
    <source>
        <dbReference type="ARBA" id="ARBA00004651"/>
    </source>
</evidence>
<feature type="transmembrane region" description="Helical" evidence="7">
    <location>
        <begin position="30"/>
        <end position="52"/>
    </location>
</feature>
<feature type="transmembrane region" description="Helical" evidence="7">
    <location>
        <begin position="58"/>
        <end position="76"/>
    </location>
</feature>
<feature type="transmembrane region" description="Helical" evidence="7">
    <location>
        <begin position="6"/>
        <end position="23"/>
    </location>
</feature>
<dbReference type="RefSeq" id="WP_144352823.1">
    <property type="nucleotide sequence ID" value="NZ_CP036259.1"/>
</dbReference>
<evidence type="ECO:0000313" key="8">
    <source>
        <dbReference type="EMBL" id="QDR80464.1"/>
    </source>
</evidence>
<dbReference type="Pfam" id="PF04226">
    <property type="entry name" value="Transgly_assoc"/>
    <property type="match status" value="1"/>
</dbReference>
<dbReference type="AlphaFoldDB" id="A0A517DSY0"/>
<keyword evidence="9" id="KW-1185">Reference proteome</keyword>
<keyword evidence="4 7" id="KW-0812">Transmembrane</keyword>
<evidence type="ECO:0000313" key="9">
    <source>
        <dbReference type="Proteomes" id="UP000320776"/>
    </source>
</evidence>
<protein>
    <submittedName>
        <fullName evidence="8">Transglycosylase associated protein</fullName>
    </submittedName>
</protein>
<dbReference type="EMBL" id="CP036259">
    <property type="protein sequence ID" value="QDR80464.1"/>
    <property type="molecule type" value="Genomic_DNA"/>
</dbReference>
<proteinExistence type="inferred from homology"/>
<keyword evidence="3" id="KW-1003">Cell membrane</keyword>
<organism evidence="8 9">
    <name type="scientific">Sporomusa termitida</name>
    <dbReference type="NCBI Taxonomy" id="2377"/>
    <lineage>
        <taxon>Bacteria</taxon>
        <taxon>Bacillati</taxon>
        <taxon>Bacillota</taxon>
        <taxon>Negativicutes</taxon>
        <taxon>Selenomonadales</taxon>
        <taxon>Sporomusaceae</taxon>
        <taxon>Sporomusa</taxon>
    </lineage>
</organism>
<evidence type="ECO:0000256" key="5">
    <source>
        <dbReference type="ARBA" id="ARBA00022989"/>
    </source>
</evidence>
<dbReference type="OrthoDB" id="1684438at2"/>
<dbReference type="KEGG" id="sted:SPTER_17910"/>
<reference evidence="8 9" key="1">
    <citation type="submission" date="2019-02" db="EMBL/GenBank/DDBJ databases">
        <title>Closed genome of Sporomusa termitida DSM 4440.</title>
        <authorList>
            <person name="Poehlein A."/>
            <person name="Daniel R."/>
        </authorList>
    </citation>
    <scope>NUCLEOTIDE SEQUENCE [LARGE SCALE GENOMIC DNA]</scope>
    <source>
        <strain evidence="8 9">DSM 4440</strain>
    </source>
</reference>